<reference evidence="7" key="1">
    <citation type="submission" date="2019-03" db="EMBL/GenBank/DDBJ databases">
        <title>Long read genome sequence of the mycoparasitic Pythium oligandrum ATCC 38472 isolated from sugarbeet rhizosphere.</title>
        <authorList>
            <person name="Gaulin E."/>
        </authorList>
    </citation>
    <scope>NUCLEOTIDE SEQUENCE</scope>
    <source>
        <strain evidence="7">ATCC 38472_TT</strain>
    </source>
</reference>
<dbReference type="Gene3D" id="2.30.30.380">
    <property type="entry name" value="Zn-finger domain of Sec23/24"/>
    <property type="match status" value="1"/>
</dbReference>
<dbReference type="GO" id="GO:0008270">
    <property type="term" value="F:zinc ion binding"/>
    <property type="evidence" value="ECO:0007669"/>
    <property type="project" value="UniProtKB-KW"/>
</dbReference>
<keyword evidence="2 4" id="KW-0863">Zinc-finger</keyword>
<dbReference type="SUPFAM" id="SSF90209">
    <property type="entry name" value="Ran binding protein zinc finger-like"/>
    <property type="match status" value="1"/>
</dbReference>
<dbReference type="InterPro" id="IPR001876">
    <property type="entry name" value="Znf_RanBP2"/>
</dbReference>
<accession>A0A8K1CMP9</accession>
<evidence type="ECO:0000256" key="2">
    <source>
        <dbReference type="ARBA" id="ARBA00022771"/>
    </source>
</evidence>
<dbReference type="Pfam" id="PF00641">
    <property type="entry name" value="Zn_ribbon_RanBP"/>
    <property type="match status" value="1"/>
</dbReference>
<organism evidence="7 8">
    <name type="scientific">Pythium oligandrum</name>
    <name type="common">Mycoparasitic fungus</name>
    <dbReference type="NCBI Taxonomy" id="41045"/>
    <lineage>
        <taxon>Eukaryota</taxon>
        <taxon>Sar</taxon>
        <taxon>Stramenopiles</taxon>
        <taxon>Oomycota</taxon>
        <taxon>Peronosporomycetes</taxon>
        <taxon>Pythiales</taxon>
        <taxon>Pythiaceae</taxon>
        <taxon>Pythium</taxon>
    </lineage>
</organism>
<comment type="caution">
    <text evidence="7">The sequence shown here is derived from an EMBL/GenBank/DDBJ whole genome shotgun (WGS) entry which is preliminary data.</text>
</comment>
<protein>
    <recommendedName>
        <fullName evidence="6">RanBP2-type domain-containing protein</fullName>
    </recommendedName>
</protein>
<keyword evidence="1" id="KW-0479">Metal-binding</keyword>
<keyword evidence="3" id="KW-0862">Zinc</keyword>
<sequence length="126" mass="13726">MAEDSDQWACATCTLMNTLTAEVCEACGTTSPLVLETYAYEERRSSAAERRAAEMNAAMAEAINPDSPSRKKMSRAPHGRAGSEDSVASDALSEEIAAELDPWGQAEQEWALLEAHQDSSSMRKRK</sequence>
<evidence type="ECO:0000259" key="6">
    <source>
        <dbReference type="PROSITE" id="PS50199"/>
    </source>
</evidence>
<evidence type="ECO:0000256" key="1">
    <source>
        <dbReference type="ARBA" id="ARBA00022723"/>
    </source>
</evidence>
<dbReference type="SMART" id="SM00547">
    <property type="entry name" value="ZnF_RBZ"/>
    <property type="match status" value="1"/>
</dbReference>
<keyword evidence="8" id="KW-1185">Reference proteome</keyword>
<gene>
    <name evidence="7" type="ORF">Poli38472_008062</name>
</gene>
<dbReference type="Proteomes" id="UP000794436">
    <property type="component" value="Unassembled WGS sequence"/>
</dbReference>
<evidence type="ECO:0000256" key="3">
    <source>
        <dbReference type="ARBA" id="ARBA00022833"/>
    </source>
</evidence>
<feature type="region of interest" description="Disordered" evidence="5">
    <location>
        <begin position="60"/>
        <end position="100"/>
    </location>
</feature>
<dbReference type="InterPro" id="IPR036443">
    <property type="entry name" value="Znf_RanBP2_sf"/>
</dbReference>
<proteinExistence type="predicted"/>
<evidence type="ECO:0000256" key="5">
    <source>
        <dbReference type="SAM" id="MobiDB-lite"/>
    </source>
</evidence>
<dbReference type="OrthoDB" id="73019at2759"/>
<dbReference type="PROSITE" id="PS50199">
    <property type="entry name" value="ZF_RANBP2_2"/>
    <property type="match status" value="1"/>
</dbReference>
<feature type="domain" description="RanBP2-type" evidence="6">
    <location>
        <begin position="4"/>
        <end position="33"/>
    </location>
</feature>
<name>A0A8K1CMP9_PYTOL</name>
<dbReference type="EMBL" id="SPLM01000037">
    <property type="protein sequence ID" value="TMW65420.1"/>
    <property type="molecule type" value="Genomic_DNA"/>
</dbReference>
<dbReference type="PROSITE" id="PS01358">
    <property type="entry name" value="ZF_RANBP2_1"/>
    <property type="match status" value="1"/>
</dbReference>
<evidence type="ECO:0000313" key="8">
    <source>
        <dbReference type="Proteomes" id="UP000794436"/>
    </source>
</evidence>
<evidence type="ECO:0000313" key="7">
    <source>
        <dbReference type="EMBL" id="TMW65420.1"/>
    </source>
</evidence>
<dbReference type="AlphaFoldDB" id="A0A8K1CMP9"/>
<evidence type="ECO:0000256" key="4">
    <source>
        <dbReference type="PROSITE-ProRule" id="PRU00322"/>
    </source>
</evidence>